<dbReference type="UniPathway" id="UPA00057">
    <property type="reaction ID" value="UER00098"/>
</dbReference>
<dbReference type="GO" id="GO:0004496">
    <property type="term" value="F:mevalonate kinase activity"/>
    <property type="evidence" value="ECO:0007669"/>
    <property type="project" value="InterPro"/>
</dbReference>
<dbReference type="NCBIfam" id="TIGR00549">
    <property type="entry name" value="mevalon_kin"/>
    <property type="match status" value="1"/>
</dbReference>
<evidence type="ECO:0000256" key="4">
    <source>
        <dbReference type="ARBA" id="ARBA00022741"/>
    </source>
</evidence>
<dbReference type="STRING" id="1437874.CSPHI_01940"/>
<proteinExistence type="predicted"/>
<dbReference type="PANTHER" id="PTHR43290:SF2">
    <property type="entry name" value="MEVALONATE KINASE"/>
    <property type="match status" value="1"/>
</dbReference>
<accession>A0A1L7CW27</accession>
<keyword evidence="6" id="KW-0067">ATP-binding</keyword>
<keyword evidence="4" id="KW-0547">Nucleotide-binding</keyword>
<dbReference type="GO" id="GO:0005829">
    <property type="term" value="C:cytosol"/>
    <property type="evidence" value="ECO:0007669"/>
    <property type="project" value="TreeGrafter"/>
</dbReference>
<dbReference type="InterPro" id="IPR036554">
    <property type="entry name" value="GHMP_kinase_C_sf"/>
</dbReference>
<evidence type="ECO:0000256" key="8">
    <source>
        <dbReference type="ARBA" id="ARBA00023098"/>
    </source>
</evidence>
<keyword evidence="8" id="KW-0443">Lipid metabolism</keyword>
<comment type="pathway">
    <text evidence="9">Isoprenoid biosynthesis; isopentenyl diphosphate biosynthesis via mevalonate pathway; isopentenyl diphosphate from (R)-mevalonate: step 1/3.</text>
</comment>
<evidence type="ECO:0000313" key="13">
    <source>
        <dbReference type="Proteomes" id="UP000185469"/>
    </source>
</evidence>
<keyword evidence="1" id="KW-0963">Cytoplasm</keyword>
<sequence length="319" mass="32254">MSAESGVALGEAHAKAILIGEHSVVYGHPAIAIPVTSLRTVARVSAETGPIRFGIDGSILAIDELPARIAPIGEAARVALRAFGLPEADVLIRLRTGIPPAAGLGGSAAVAHAVIEAVRRFAGGELTEAERFELVQAAERVAHGNPSGLDATATRARTPILFHAGATRPLAVGAPMWLVLGDTGVRGSTSDAVARVRGFVDAHPGRGAELLDLLARMTGEAERLLAAGDVGRLGPCLDRAHDALVELGVGHDAIDELVAAARAGGARGVKITGAGCGGCVLALADSAAAAERLSHAMTEANAVASWVVEVEPTAGEGAR</sequence>
<evidence type="ECO:0000256" key="6">
    <source>
        <dbReference type="ARBA" id="ARBA00022840"/>
    </source>
</evidence>
<gene>
    <name evidence="12" type="ORF">CSPHI_01940</name>
</gene>
<dbReference type="Gene3D" id="3.30.70.890">
    <property type="entry name" value="GHMP kinase, C-terminal domain"/>
    <property type="match status" value="1"/>
</dbReference>
<evidence type="ECO:0000259" key="11">
    <source>
        <dbReference type="Pfam" id="PF08544"/>
    </source>
</evidence>
<dbReference type="Pfam" id="PF00288">
    <property type="entry name" value="GHMP_kinases_N"/>
    <property type="match status" value="1"/>
</dbReference>
<feature type="domain" description="GHMP kinase N-terminal" evidence="10">
    <location>
        <begin position="74"/>
        <end position="153"/>
    </location>
</feature>
<dbReference type="EMBL" id="CP009248">
    <property type="protein sequence ID" value="APT90044.1"/>
    <property type="molecule type" value="Genomic_DNA"/>
</dbReference>
<dbReference type="GO" id="GO:0019287">
    <property type="term" value="P:isopentenyl diphosphate biosynthetic process, mevalonate pathway"/>
    <property type="evidence" value="ECO:0007669"/>
    <property type="project" value="UniProtKB-UniPathway"/>
</dbReference>
<keyword evidence="2" id="KW-0444">Lipid biosynthesis</keyword>
<dbReference type="InterPro" id="IPR014721">
    <property type="entry name" value="Ribsml_uS5_D2-typ_fold_subgr"/>
</dbReference>
<name>A0A1L7CW27_9CORY</name>
<dbReference type="InterPro" id="IPR013750">
    <property type="entry name" value="GHMP_kinase_C_dom"/>
</dbReference>
<evidence type="ECO:0000256" key="7">
    <source>
        <dbReference type="ARBA" id="ARBA00022842"/>
    </source>
</evidence>
<reference evidence="12 13" key="1">
    <citation type="submission" date="2014-08" db="EMBL/GenBank/DDBJ databases">
        <title>Complete genome sequence of Corynebacterium sphenisci CECT 5990(T) (=DSM 44792(T)), isolated from healthy wild penguins.</title>
        <authorList>
            <person name="Ruckert C."/>
            <person name="Albersmeier A."/>
            <person name="Winkler A."/>
            <person name="Kalinowski J."/>
        </authorList>
    </citation>
    <scope>NUCLEOTIDE SEQUENCE [LARGE SCALE GENOMIC DNA]</scope>
    <source>
        <strain evidence="12 13">DSM 44792</strain>
    </source>
</reference>
<dbReference type="InterPro" id="IPR006204">
    <property type="entry name" value="GHMP_kinase_N_dom"/>
</dbReference>
<dbReference type="KEGG" id="csph:CSPHI_01940"/>
<evidence type="ECO:0000256" key="2">
    <source>
        <dbReference type="ARBA" id="ARBA00022516"/>
    </source>
</evidence>
<dbReference type="SUPFAM" id="SSF54211">
    <property type="entry name" value="Ribosomal protein S5 domain 2-like"/>
    <property type="match status" value="1"/>
</dbReference>
<keyword evidence="5 12" id="KW-0418">Kinase</keyword>
<keyword evidence="13" id="KW-1185">Reference proteome</keyword>
<organism evidence="12 13">
    <name type="scientific">Corynebacterium sphenisci DSM 44792</name>
    <dbReference type="NCBI Taxonomy" id="1437874"/>
    <lineage>
        <taxon>Bacteria</taxon>
        <taxon>Bacillati</taxon>
        <taxon>Actinomycetota</taxon>
        <taxon>Actinomycetes</taxon>
        <taxon>Mycobacteriales</taxon>
        <taxon>Corynebacteriaceae</taxon>
        <taxon>Corynebacterium</taxon>
    </lineage>
</organism>
<dbReference type="PANTHER" id="PTHR43290">
    <property type="entry name" value="MEVALONATE KINASE"/>
    <property type="match status" value="1"/>
</dbReference>
<dbReference type="InterPro" id="IPR006205">
    <property type="entry name" value="Mev_gal_kin"/>
</dbReference>
<dbReference type="InterPro" id="IPR020568">
    <property type="entry name" value="Ribosomal_Su5_D2-typ_SF"/>
</dbReference>
<evidence type="ECO:0000256" key="5">
    <source>
        <dbReference type="ARBA" id="ARBA00022777"/>
    </source>
</evidence>
<feature type="domain" description="GHMP kinase C-terminal" evidence="11">
    <location>
        <begin position="223"/>
        <end position="300"/>
    </location>
</feature>
<protein>
    <submittedName>
        <fullName evidence="12">Mevalonate kinase</fullName>
    </submittedName>
</protein>
<evidence type="ECO:0000259" key="10">
    <source>
        <dbReference type="Pfam" id="PF00288"/>
    </source>
</evidence>
<dbReference type="SUPFAM" id="SSF55060">
    <property type="entry name" value="GHMP Kinase, C-terminal domain"/>
    <property type="match status" value="1"/>
</dbReference>
<evidence type="ECO:0000256" key="3">
    <source>
        <dbReference type="ARBA" id="ARBA00022679"/>
    </source>
</evidence>
<dbReference type="Gene3D" id="3.30.230.10">
    <property type="match status" value="1"/>
</dbReference>
<dbReference type="AlphaFoldDB" id="A0A1L7CW27"/>
<evidence type="ECO:0000256" key="9">
    <source>
        <dbReference type="ARBA" id="ARBA00029438"/>
    </source>
</evidence>
<keyword evidence="7" id="KW-0460">Magnesium</keyword>
<dbReference type="Proteomes" id="UP000185469">
    <property type="component" value="Chromosome"/>
</dbReference>
<dbReference type="Pfam" id="PF08544">
    <property type="entry name" value="GHMP_kinases_C"/>
    <property type="match status" value="1"/>
</dbReference>
<dbReference type="PRINTS" id="PR00959">
    <property type="entry name" value="MEVGALKINASE"/>
</dbReference>
<dbReference type="GO" id="GO:0005524">
    <property type="term" value="F:ATP binding"/>
    <property type="evidence" value="ECO:0007669"/>
    <property type="project" value="UniProtKB-KW"/>
</dbReference>
<evidence type="ECO:0000256" key="1">
    <source>
        <dbReference type="ARBA" id="ARBA00022490"/>
    </source>
</evidence>
<keyword evidence="3" id="KW-0808">Transferase</keyword>
<evidence type="ECO:0000313" key="12">
    <source>
        <dbReference type="EMBL" id="APT90044.1"/>
    </source>
</evidence>